<evidence type="ECO:0000256" key="4">
    <source>
        <dbReference type="ARBA" id="ARBA00023163"/>
    </source>
</evidence>
<evidence type="ECO:0000256" key="5">
    <source>
        <dbReference type="PROSITE-ProRule" id="PRU00169"/>
    </source>
</evidence>
<dbReference type="InterPro" id="IPR016032">
    <property type="entry name" value="Sig_transdc_resp-reg_C-effctor"/>
</dbReference>
<feature type="domain" description="Response regulatory" evidence="7">
    <location>
        <begin position="3"/>
        <end position="119"/>
    </location>
</feature>
<dbReference type="SMART" id="SM00448">
    <property type="entry name" value="REC"/>
    <property type="match status" value="1"/>
</dbReference>
<reference evidence="8 9" key="1">
    <citation type="submission" date="2023-07" db="EMBL/GenBank/DDBJ databases">
        <authorList>
            <person name="Girao M."/>
            <person name="Carvalho M.F."/>
        </authorList>
    </citation>
    <scope>NUCLEOTIDE SEQUENCE [LARGE SCALE GENOMIC DNA]</scope>
    <source>
        <strain evidence="8 9">66/93</strain>
    </source>
</reference>
<dbReference type="CDD" id="cd06170">
    <property type="entry name" value="LuxR_C_like"/>
    <property type="match status" value="1"/>
</dbReference>
<dbReference type="InterPro" id="IPR001789">
    <property type="entry name" value="Sig_transdc_resp-reg_receiver"/>
</dbReference>
<evidence type="ECO:0000313" key="9">
    <source>
        <dbReference type="Proteomes" id="UP001348641"/>
    </source>
</evidence>
<dbReference type="EMBL" id="JAUUCC010000024">
    <property type="protein sequence ID" value="MEE2051094.1"/>
    <property type="molecule type" value="Genomic_DNA"/>
</dbReference>
<protein>
    <submittedName>
        <fullName evidence="8">Response regulator transcription factor</fullName>
    </submittedName>
</protein>
<feature type="modified residue" description="4-aspartylphosphate" evidence="5">
    <location>
        <position position="54"/>
    </location>
</feature>
<dbReference type="InterPro" id="IPR039420">
    <property type="entry name" value="WalR-like"/>
</dbReference>
<dbReference type="Proteomes" id="UP001348641">
    <property type="component" value="Unassembled WGS sequence"/>
</dbReference>
<evidence type="ECO:0000256" key="2">
    <source>
        <dbReference type="ARBA" id="ARBA00023015"/>
    </source>
</evidence>
<gene>
    <name evidence="8" type="ORF">Q8A49_11385</name>
</gene>
<keyword evidence="4" id="KW-0804">Transcription</keyword>
<organism evidence="8 9">
    <name type="scientific">Nocardiopsis tropica</name>
    <dbReference type="NCBI Taxonomy" id="109330"/>
    <lineage>
        <taxon>Bacteria</taxon>
        <taxon>Bacillati</taxon>
        <taxon>Actinomycetota</taxon>
        <taxon>Actinomycetes</taxon>
        <taxon>Streptosporangiales</taxon>
        <taxon>Nocardiopsidaceae</taxon>
        <taxon>Nocardiopsis</taxon>
    </lineage>
</organism>
<dbReference type="RefSeq" id="WP_330158255.1">
    <property type="nucleotide sequence ID" value="NZ_BAAAJA010000011.1"/>
</dbReference>
<dbReference type="PANTHER" id="PTHR43214">
    <property type="entry name" value="TWO-COMPONENT RESPONSE REGULATOR"/>
    <property type="match status" value="1"/>
</dbReference>
<dbReference type="CDD" id="cd17535">
    <property type="entry name" value="REC_NarL-like"/>
    <property type="match status" value="1"/>
</dbReference>
<dbReference type="InterPro" id="IPR011006">
    <property type="entry name" value="CheY-like_superfamily"/>
</dbReference>
<keyword evidence="1 5" id="KW-0597">Phosphoprotein</keyword>
<accession>A0ABU7KP91</accession>
<dbReference type="SMART" id="SM00421">
    <property type="entry name" value="HTH_LUXR"/>
    <property type="match status" value="1"/>
</dbReference>
<dbReference type="PANTHER" id="PTHR43214:SF24">
    <property type="entry name" value="TRANSCRIPTIONAL REGULATORY PROTEIN NARL-RELATED"/>
    <property type="match status" value="1"/>
</dbReference>
<dbReference type="SUPFAM" id="SSF46894">
    <property type="entry name" value="C-terminal effector domain of the bipartite response regulators"/>
    <property type="match status" value="1"/>
</dbReference>
<keyword evidence="3" id="KW-0238">DNA-binding</keyword>
<evidence type="ECO:0000313" key="8">
    <source>
        <dbReference type="EMBL" id="MEE2051094.1"/>
    </source>
</evidence>
<proteinExistence type="predicted"/>
<sequence>MIRLLIADDQPAAREGLRLLFRPVEDVEVVGAAANGRELVAMARRLHPDVVLTDIRMPGMDGVAAARELSGLSPSPPTIMLTTFDTDEYLFGALQAGAVGFLLKESEPELYVEAVRAAASGQGVIDPRVTPRLVKRFARTSPRTPPPLAAELTYREREVLVLVARGHSNARIAGEMGITHGTAKVHVARILAKLGVESRVQAAVYAYRHGLTTWADG</sequence>
<feature type="domain" description="HTH luxR-type" evidence="6">
    <location>
        <begin position="145"/>
        <end position="210"/>
    </location>
</feature>
<evidence type="ECO:0000259" key="7">
    <source>
        <dbReference type="PROSITE" id="PS50110"/>
    </source>
</evidence>
<dbReference type="Pfam" id="PF00196">
    <property type="entry name" value="GerE"/>
    <property type="match status" value="1"/>
</dbReference>
<evidence type="ECO:0000259" key="6">
    <source>
        <dbReference type="PROSITE" id="PS50043"/>
    </source>
</evidence>
<dbReference type="SUPFAM" id="SSF52172">
    <property type="entry name" value="CheY-like"/>
    <property type="match status" value="1"/>
</dbReference>
<evidence type="ECO:0000256" key="1">
    <source>
        <dbReference type="ARBA" id="ARBA00022553"/>
    </source>
</evidence>
<dbReference type="Gene3D" id="3.40.50.2300">
    <property type="match status" value="1"/>
</dbReference>
<dbReference type="Pfam" id="PF00072">
    <property type="entry name" value="Response_reg"/>
    <property type="match status" value="1"/>
</dbReference>
<name>A0ABU7KP91_9ACTN</name>
<dbReference type="InterPro" id="IPR000792">
    <property type="entry name" value="Tscrpt_reg_LuxR_C"/>
</dbReference>
<dbReference type="PROSITE" id="PS50110">
    <property type="entry name" value="RESPONSE_REGULATORY"/>
    <property type="match status" value="1"/>
</dbReference>
<comment type="caution">
    <text evidence="8">The sequence shown here is derived from an EMBL/GenBank/DDBJ whole genome shotgun (WGS) entry which is preliminary data.</text>
</comment>
<dbReference type="PRINTS" id="PR00038">
    <property type="entry name" value="HTHLUXR"/>
</dbReference>
<dbReference type="PROSITE" id="PS50043">
    <property type="entry name" value="HTH_LUXR_2"/>
    <property type="match status" value="1"/>
</dbReference>
<dbReference type="InterPro" id="IPR058245">
    <property type="entry name" value="NreC/VraR/RcsB-like_REC"/>
</dbReference>
<keyword evidence="2" id="KW-0805">Transcription regulation</keyword>
<evidence type="ECO:0000256" key="3">
    <source>
        <dbReference type="ARBA" id="ARBA00023125"/>
    </source>
</evidence>